<sequence>ASIKKIVMLSCLSGAPGSLRAGGTHRCHFKAFQGDIIRLQSHLWRQPIQRATTICASAARRSTAAHSRFWFVIFANRSAEMTAEQIT</sequence>
<name>A0ABT2FRF8_9GAMM</name>
<feature type="non-terminal residue" evidence="1">
    <location>
        <position position="1"/>
    </location>
</feature>
<accession>A0ABT2FRF8</accession>
<feature type="non-terminal residue" evidence="1">
    <location>
        <position position="87"/>
    </location>
</feature>
<reference evidence="2" key="1">
    <citation type="submission" date="2023-07" db="EMBL/GenBank/DDBJ databases">
        <title>Shewanella mangrovi sp. nov., an acetaldehyde- degrading bacterium isolated from mangrove sediment.</title>
        <authorList>
            <person name="Liu Y."/>
        </authorList>
    </citation>
    <scope>NUCLEOTIDE SEQUENCE [LARGE SCALE GENOMIC DNA]</scope>
    <source>
        <strain evidence="2">C32</strain>
    </source>
</reference>
<comment type="caution">
    <text evidence="1">The sequence shown here is derived from an EMBL/GenBank/DDBJ whole genome shotgun (WGS) entry which is preliminary data.</text>
</comment>
<dbReference type="Proteomes" id="UP001201549">
    <property type="component" value="Unassembled WGS sequence"/>
</dbReference>
<gene>
    <name evidence="1" type="ORF">L9G74_21030</name>
</gene>
<evidence type="ECO:0000313" key="1">
    <source>
        <dbReference type="EMBL" id="MCS4558905.1"/>
    </source>
</evidence>
<keyword evidence="2" id="KW-1185">Reference proteome</keyword>
<evidence type="ECO:0000313" key="2">
    <source>
        <dbReference type="Proteomes" id="UP001201549"/>
    </source>
</evidence>
<dbReference type="RefSeq" id="WP_238898696.1">
    <property type="nucleotide sequence ID" value="NZ_JAKOGG010000391.1"/>
</dbReference>
<dbReference type="EMBL" id="JAKOGG010000391">
    <property type="protein sequence ID" value="MCS4558905.1"/>
    <property type="molecule type" value="Genomic_DNA"/>
</dbReference>
<organism evidence="1 2">
    <name type="scientific">Shewanella electrica</name>
    <dbReference type="NCBI Taxonomy" id="515560"/>
    <lineage>
        <taxon>Bacteria</taxon>
        <taxon>Pseudomonadati</taxon>
        <taxon>Pseudomonadota</taxon>
        <taxon>Gammaproteobacteria</taxon>
        <taxon>Alteromonadales</taxon>
        <taxon>Shewanellaceae</taxon>
        <taxon>Shewanella</taxon>
    </lineage>
</organism>
<protein>
    <submittedName>
        <fullName evidence="1">Uncharacterized protein</fullName>
    </submittedName>
</protein>
<proteinExistence type="predicted"/>